<comment type="subunit">
    <text evidence="3">Homodimer.</text>
</comment>
<evidence type="ECO:0000256" key="1">
    <source>
        <dbReference type="ARBA" id="ARBA00001933"/>
    </source>
</evidence>
<gene>
    <name evidence="9" type="ORF">F8388_000949</name>
</gene>
<dbReference type="EMBL" id="JAATIP010000104">
    <property type="protein sequence ID" value="KAF4372782.1"/>
    <property type="molecule type" value="Genomic_DNA"/>
</dbReference>
<comment type="similarity">
    <text evidence="2">Belongs to the alliinase family.</text>
</comment>
<evidence type="ECO:0000256" key="3">
    <source>
        <dbReference type="ARBA" id="ARBA00011738"/>
    </source>
</evidence>
<keyword evidence="6" id="KW-1133">Transmembrane helix</keyword>
<dbReference type="Pfam" id="PF04863">
    <property type="entry name" value="EGF_alliinase"/>
    <property type="match status" value="1"/>
</dbReference>
<sequence>MKMGNIKATKSLIITLVLLMILVCSLTLNIFFIIFKRSNFDEDERSELSWSKRAAKEAEAVAAISCSGHGRAYLDSFIIGFDQQKLPICECNSCYVGSHCQNFLPSCPANADGGDPLFLEPFWMKNADRSAIMVAGWHRMSYIFNHSGSMSKQLEAQIHHIHDIVGNALTQGKYIIFGTGSTQLINAAIHALSPHNSSSPSIVVPLIPYYPVSFSFHQIYLIIQCKVEYKFEEDASLWMKKMNNCSNDDDIIEIVTSPNNPDGKLNRARFQHPNAKAIYDRVYYWPHFTAISAPADDDIMFFSLSKLTGHAGTRFGWAVVKDEIVFTRMNKYLSVNTMGVSHESQLRALHLMKVIIDQAKEGETIFDFGYKTMRNRWEKLNEIVSVSKRFSLQKLESQYCNFFHKIRGPSPAYAWLKCLRKEGEGEGEEEDCYEIMRAANIVGRRGSIYGDEDKYVRLSLVRTQDEFDHLLNQLNIFISQESTSKSI</sequence>
<feature type="transmembrane region" description="Helical" evidence="6">
    <location>
        <begin position="12"/>
        <end position="35"/>
    </location>
</feature>
<dbReference type="Gene3D" id="3.40.640.10">
    <property type="entry name" value="Type I PLP-dependent aspartate aminotransferase-like (Major domain)"/>
    <property type="match status" value="1"/>
</dbReference>
<keyword evidence="5" id="KW-0663">Pyridoxal phosphate</keyword>
<dbReference type="InterPro" id="IPR015422">
    <property type="entry name" value="PyrdxlP-dep_Trfase_small"/>
</dbReference>
<evidence type="ECO:0000256" key="2">
    <source>
        <dbReference type="ARBA" id="ARBA00006312"/>
    </source>
</evidence>
<keyword evidence="6" id="KW-0472">Membrane</keyword>
<dbReference type="SUPFAM" id="SSF53383">
    <property type="entry name" value="PLP-dependent transferases"/>
    <property type="match status" value="1"/>
</dbReference>
<evidence type="ECO:0000313" key="9">
    <source>
        <dbReference type="EMBL" id="KAF4372782.1"/>
    </source>
</evidence>
<comment type="caution">
    <text evidence="9">The sequence shown here is derived from an EMBL/GenBank/DDBJ whole genome shotgun (WGS) entry which is preliminary data.</text>
</comment>
<dbReference type="PANTHER" id="PTHR43795">
    <property type="entry name" value="BIFUNCTIONAL ASPARTATE AMINOTRANSFERASE AND GLUTAMATE/ASPARTATE-PREPHENATE AMINOTRANSFERASE-RELATED"/>
    <property type="match status" value="1"/>
</dbReference>
<dbReference type="Pfam" id="PF04864">
    <property type="entry name" value="Alliinase_C"/>
    <property type="match status" value="1"/>
</dbReference>
<keyword evidence="4" id="KW-0808">Transferase</keyword>
<reference evidence="9 10" key="1">
    <citation type="journal article" date="2020" name="bioRxiv">
        <title>Sequence and annotation of 42 cannabis genomes reveals extensive copy number variation in cannabinoid synthesis and pathogen resistance genes.</title>
        <authorList>
            <person name="Mckernan K.J."/>
            <person name="Helbert Y."/>
            <person name="Kane L.T."/>
            <person name="Ebling H."/>
            <person name="Zhang L."/>
            <person name="Liu B."/>
            <person name="Eaton Z."/>
            <person name="Mclaughlin S."/>
            <person name="Kingan S."/>
            <person name="Baybayan P."/>
            <person name="Concepcion G."/>
            <person name="Jordan M."/>
            <person name="Riva A."/>
            <person name="Barbazuk W."/>
            <person name="Harkins T."/>
        </authorList>
    </citation>
    <scope>NUCLEOTIDE SEQUENCE [LARGE SCALE GENOMIC DNA]</scope>
    <source>
        <strain evidence="10">cv. Jamaican Lion 4</strain>
        <tissue evidence="9">Leaf</tissue>
    </source>
</reference>
<dbReference type="GO" id="GO:0006520">
    <property type="term" value="P:amino acid metabolic process"/>
    <property type="evidence" value="ECO:0007669"/>
    <property type="project" value="TreeGrafter"/>
</dbReference>
<evidence type="ECO:0000313" key="10">
    <source>
        <dbReference type="Proteomes" id="UP000525078"/>
    </source>
</evidence>
<evidence type="ECO:0000259" key="8">
    <source>
        <dbReference type="Pfam" id="PF04864"/>
    </source>
</evidence>
<keyword evidence="6" id="KW-0812">Transmembrane</keyword>
<dbReference type="InterPro" id="IPR006947">
    <property type="entry name" value="EGF_alliinase"/>
</dbReference>
<evidence type="ECO:0000256" key="5">
    <source>
        <dbReference type="ARBA" id="ARBA00022898"/>
    </source>
</evidence>
<dbReference type="Gene3D" id="3.90.1150.10">
    <property type="entry name" value="Aspartate Aminotransferase, domain 1"/>
    <property type="match status" value="1"/>
</dbReference>
<accession>A0A7J6FQ58</accession>
<evidence type="ECO:0000256" key="6">
    <source>
        <dbReference type="SAM" id="Phobius"/>
    </source>
</evidence>
<organism evidence="9 10">
    <name type="scientific">Cannabis sativa</name>
    <name type="common">Hemp</name>
    <name type="synonym">Marijuana</name>
    <dbReference type="NCBI Taxonomy" id="3483"/>
    <lineage>
        <taxon>Eukaryota</taxon>
        <taxon>Viridiplantae</taxon>
        <taxon>Streptophyta</taxon>
        <taxon>Embryophyta</taxon>
        <taxon>Tracheophyta</taxon>
        <taxon>Spermatophyta</taxon>
        <taxon>Magnoliopsida</taxon>
        <taxon>eudicotyledons</taxon>
        <taxon>Gunneridae</taxon>
        <taxon>Pentapetalae</taxon>
        <taxon>rosids</taxon>
        <taxon>fabids</taxon>
        <taxon>Rosales</taxon>
        <taxon>Cannabaceae</taxon>
        <taxon>Cannabis</taxon>
    </lineage>
</organism>
<dbReference type="CDD" id="cd00609">
    <property type="entry name" value="AAT_like"/>
    <property type="match status" value="1"/>
</dbReference>
<proteinExistence type="inferred from homology"/>
<dbReference type="AlphaFoldDB" id="A0A7J6FQ58"/>
<keyword evidence="4" id="KW-0032">Aminotransferase</keyword>
<dbReference type="InterPro" id="IPR015421">
    <property type="entry name" value="PyrdxlP-dep_Trfase_major"/>
</dbReference>
<feature type="domain" description="Alliinase EGF-like" evidence="7">
    <location>
        <begin position="49"/>
        <end position="107"/>
    </location>
</feature>
<protein>
    <submittedName>
        <fullName evidence="9">Uncharacterized protein</fullName>
    </submittedName>
</protein>
<dbReference type="PANTHER" id="PTHR43795:SF20">
    <property type="entry name" value="TRYPTOPHAN AMINOTRANSFERASE-RELATED PROTEIN 3"/>
    <property type="match status" value="1"/>
</dbReference>
<dbReference type="Proteomes" id="UP000525078">
    <property type="component" value="Unassembled WGS sequence"/>
</dbReference>
<evidence type="ECO:0000259" key="7">
    <source>
        <dbReference type="Pfam" id="PF04863"/>
    </source>
</evidence>
<dbReference type="InterPro" id="IPR006948">
    <property type="entry name" value="Alliinase_C"/>
</dbReference>
<dbReference type="GO" id="GO:0016846">
    <property type="term" value="F:carbon-sulfur lyase activity"/>
    <property type="evidence" value="ECO:0007669"/>
    <property type="project" value="InterPro"/>
</dbReference>
<dbReference type="InterPro" id="IPR050478">
    <property type="entry name" value="Ethylene_sulfur-biosynth"/>
</dbReference>
<dbReference type="GO" id="GO:0008483">
    <property type="term" value="F:transaminase activity"/>
    <property type="evidence" value="ECO:0007669"/>
    <property type="project" value="UniProtKB-KW"/>
</dbReference>
<dbReference type="InterPro" id="IPR037029">
    <property type="entry name" value="Alliinase_N_sf"/>
</dbReference>
<dbReference type="InterPro" id="IPR015424">
    <property type="entry name" value="PyrdxlP-dep_Trfase"/>
</dbReference>
<name>A0A7J6FQ58_CANSA</name>
<feature type="domain" description="Alliinase C-terminal" evidence="8">
    <location>
        <begin position="109"/>
        <end position="475"/>
    </location>
</feature>
<evidence type="ECO:0000256" key="4">
    <source>
        <dbReference type="ARBA" id="ARBA00022576"/>
    </source>
</evidence>
<comment type="cofactor">
    <cofactor evidence="1">
        <name>pyridoxal 5'-phosphate</name>
        <dbReference type="ChEBI" id="CHEBI:597326"/>
    </cofactor>
</comment>
<dbReference type="Gene3D" id="2.10.25.30">
    <property type="entry name" value="EGF-like, alliinase"/>
    <property type="match status" value="1"/>
</dbReference>